<dbReference type="AlphaFoldDB" id="A0AAE0QMS8"/>
<accession>A0AAE0QMS8</accession>
<gene>
    <name evidence="9" type="ORF">QTP70_033551</name>
</gene>
<organism evidence="9 10">
    <name type="scientific">Hemibagrus guttatus</name>
    <dbReference type="NCBI Taxonomy" id="175788"/>
    <lineage>
        <taxon>Eukaryota</taxon>
        <taxon>Metazoa</taxon>
        <taxon>Chordata</taxon>
        <taxon>Craniata</taxon>
        <taxon>Vertebrata</taxon>
        <taxon>Euteleostomi</taxon>
        <taxon>Actinopterygii</taxon>
        <taxon>Neopterygii</taxon>
        <taxon>Teleostei</taxon>
        <taxon>Ostariophysi</taxon>
        <taxon>Siluriformes</taxon>
        <taxon>Bagridae</taxon>
        <taxon>Hemibagrus</taxon>
    </lineage>
</organism>
<dbReference type="InterPro" id="IPR003893">
    <property type="entry name" value="Iroquois_homeo"/>
</dbReference>
<dbReference type="EMBL" id="JAUCMX010000013">
    <property type="protein sequence ID" value="KAK3526804.1"/>
    <property type="molecule type" value="Genomic_DNA"/>
</dbReference>
<comment type="subcellular location">
    <subcellularLocation>
        <location evidence="1 6">Nucleus</location>
    </subcellularLocation>
</comment>
<dbReference type="GO" id="GO:0048468">
    <property type="term" value="P:cell development"/>
    <property type="evidence" value="ECO:0007669"/>
    <property type="project" value="TreeGrafter"/>
</dbReference>
<dbReference type="SUPFAM" id="SSF46689">
    <property type="entry name" value="Homeodomain-like"/>
    <property type="match status" value="1"/>
</dbReference>
<feature type="compositionally biased region" description="Acidic residues" evidence="7">
    <location>
        <begin position="264"/>
        <end position="282"/>
    </location>
</feature>
<evidence type="ECO:0000259" key="8">
    <source>
        <dbReference type="PROSITE" id="PS50071"/>
    </source>
</evidence>
<name>A0AAE0QMS8_9TELE</name>
<evidence type="ECO:0000256" key="2">
    <source>
        <dbReference type="ARBA" id="ARBA00008446"/>
    </source>
</evidence>
<dbReference type="PANTHER" id="PTHR11211">
    <property type="entry name" value="IROQUOIS-CLASS HOMEODOMAIN PROTEIN IRX"/>
    <property type="match status" value="1"/>
</dbReference>
<dbReference type="Pfam" id="PF05920">
    <property type="entry name" value="Homeobox_KN"/>
    <property type="match status" value="1"/>
</dbReference>
<keyword evidence="10" id="KW-1185">Reference proteome</keyword>
<feature type="compositionally biased region" description="Low complexity" evidence="7">
    <location>
        <begin position="342"/>
        <end position="354"/>
    </location>
</feature>
<evidence type="ECO:0000256" key="7">
    <source>
        <dbReference type="SAM" id="MobiDB-lite"/>
    </source>
</evidence>
<feature type="compositionally biased region" description="Basic and acidic residues" evidence="7">
    <location>
        <begin position="311"/>
        <end position="338"/>
    </location>
</feature>
<dbReference type="InterPro" id="IPR008422">
    <property type="entry name" value="KN_HD"/>
</dbReference>
<evidence type="ECO:0000313" key="10">
    <source>
        <dbReference type="Proteomes" id="UP001274896"/>
    </source>
</evidence>
<dbReference type="GO" id="GO:0030182">
    <property type="term" value="P:neuron differentiation"/>
    <property type="evidence" value="ECO:0007669"/>
    <property type="project" value="TreeGrafter"/>
</dbReference>
<keyword evidence="4 6" id="KW-0371">Homeobox</keyword>
<feature type="region of interest" description="Disordered" evidence="7">
    <location>
        <begin position="255"/>
        <end position="284"/>
    </location>
</feature>
<feature type="DNA-binding region" description="Homeobox" evidence="6">
    <location>
        <begin position="197"/>
        <end position="253"/>
    </location>
</feature>
<dbReference type="GO" id="GO:0005634">
    <property type="term" value="C:nucleus"/>
    <property type="evidence" value="ECO:0007669"/>
    <property type="project" value="UniProtKB-SubCell"/>
</dbReference>
<keyword evidence="3 6" id="KW-0238">DNA-binding</keyword>
<dbReference type="Gene3D" id="1.10.10.60">
    <property type="entry name" value="Homeodomain-like"/>
    <property type="match status" value="1"/>
</dbReference>
<dbReference type="SMART" id="SM00389">
    <property type="entry name" value="HOX"/>
    <property type="match status" value="1"/>
</dbReference>
<dbReference type="InterPro" id="IPR001356">
    <property type="entry name" value="HD"/>
</dbReference>
<dbReference type="InterPro" id="IPR009057">
    <property type="entry name" value="Homeodomain-like_sf"/>
</dbReference>
<evidence type="ECO:0000256" key="5">
    <source>
        <dbReference type="ARBA" id="ARBA00023242"/>
    </source>
</evidence>
<feature type="non-terminal residue" evidence="9">
    <location>
        <position position="1"/>
    </location>
</feature>
<sequence>MCPHVGKVTPPCKSCSQILSYMSKNLFAFMLICLELNHLSIPADHRSQKRLIRTDGLATMTQCRIEKEEAGEGTTRIMAYPQGYLYQASTPLALYSCPSYGSSALAAPRADELSRGNSSSSGSAFAPYAGSTAFTSQTPAFNSLQYGSEPASAPQFSSFVGSPYEPSPGLAASLGYAHPYGAPLGAFPLGDPAYRKNATRDATATLKAWLNEHRKNPYPTKGEKIMLAIITKMTLTQVSTWFANARRRLKKENKMTWTPRNRSEDEDEEDNIDLEKNDDEDEPIKAAETAESTKELGISCRLPVSPALITTEKHTEHTDDEADRGIDASARRDGEPRAGCDSSSPTTSSLQSGPGRVGVETPADQGDTLSAVKPSEESGLGTSVIHSTNPAPKPKLWSLAEIATSDKPCGERLQTCGAAQNPVIISTGTFSPSRSPTRGPLLPRHFYYASAFYPAFTNYSAFGPAGRASSSGLSEAALHRAARGNTPADMCKELAQGETHSK</sequence>
<dbReference type="GO" id="GO:0000978">
    <property type="term" value="F:RNA polymerase II cis-regulatory region sequence-specific DNA binding"/>
    <property type="evidence" value="ECO:0007669"/>
    <property type="project" value="TreeGrafter"/>
</dbReference>
<dbReference type="PANTHER" id="PTHR11211:SF17">
    <property type="entry name" value="IROQUOIS-CLASS HOMEODOMAIN PROTEIN IRX-5"/>
    <property type="match status" value="1"/>
</dbReference>
<dbReference type="FunFam" id="1.10.10.60:FF:000003">
    <property type="entry name" value="Iroquois-class homeobox protein IRX"/>
    <property type="match status" value="1"/>
</dbReference>
<comment type="similarity">
    <text evidence="2">Belongs to the TALE/IRO homeobox family.</text>
</comment>
<proteinExistence type="inferred from homology"/>
<feature type="domain" description="Homeobox" evidence="8">
    <location>
        <begin position="195"/>
        <end position="252"/>
    </location>
</feature>
<feature type="compositionally biased region" description="Polar residues" evidence="7">
    <location>
        <begin position="380"/>
        <end position="390"/>
    </location>
</feature>
<dbReference type="InterPro" id="IPR017970">
    <property type="entry name" value="Homeobox_CS"/>
</dbReference>
<evidence type="ECO:0000256" key="3">
    <source>
        <dbReference type="ARBA" id="ARBA00023125"/>
    </source>
</evidence>
<feature type="region of interest" description="Disordered" evidence="7">
    <location>
        <begin position="310"/>
        <end position="392"/>
    </location>
</feature>
<reference evidence="9" key="1">
    <citation type="submission" date="2023-06" db="EMBL/GenBank/DDBJ databases">
        <title>Male Hemibagrus guttatus genome.</title>
        <authorList>
            <person name="Bian C."/>
        </authorList>
    </citation>
    <scope>NUCLEOTIDE SEQUENCE</scope>
    <source>
        <strain evidence="9">Male_cb2023</strain>
        <tissue evidence="9">Muscle</tissue>
    </source>
</reference>
<keyword evidence="5 6" id="KW-0539">Nucleus</keyword>
<dbReference type="SMART" id="SM00548">
    <property type="entry name" value="IRO"/>
    <property type="match status" value="1"/>
</dbReference>
<dbReference type="PROSITE" id="PS50071">
    <property type="entry name" value="HOMEOBOX_2"/>
    <property type="match status" value="1"/>
</dbReference>
<dbReference type="GO" id="GO:0000981">
    <property type="term" value="F:DNA-binding transcription factor activity, RNA polymerase II-specific"/>
    <property type="evidence" value="ECO:0007669"/>
    <property type="project" value="InterPro"/>
</dbReference>
<dbReference type="Proteomes" id="UP001274896">
    <property type="component" value="Unassembled WGS sequence"/>
</dbReference>
<evidence type="ECO:0000256" key="4">
    <source>
        <dbReference type="ARBA" id="ARBA00023155"/>
    </source>
</evidence>
<evidence type="ECO:0000256" key="6">
    <source>
        <dbReference type="PROSITE-ProRule" id="PRU00108"/>
    </source>
</evidence>
<comment type="caution">
    <text evidence="9">The sequence shown here is derived from an EMBL/GenBank/DDBJ whole genome shotgun (WGS) entry which is preliminary data.</text>
</comment>
<dbReference type="PROSITE" id="PS00027">
    <property type="entry name" value="HOMEOBOX_1"/>
    <property type="match status" value="1"/>
</dbReference>
<evidence type="ECO:0000256" key="1">
    <source>
        <dbReference type="ARBA" id="ARBA00004123"/>
    </source>
</evidence>
<evidence type="ECO:0000313" key="9">
    <source>
        <dbReference type="EMBL" id="KAK3526804.1"/>
    </source>
</evidence>
<dbReference type="CDD" id="cd00086">
    <property type="entry name" value="homeodomain"/>
    <property type="match status" value="1"/>
</dbReference>
<protein>
    <recommendedName>
        <fullName evidence="8">Homeobox domain-containing protein</fullName>
    </recommendedName>
</protein>